<keyword evidence="4 5" id="KW-0975">Bacterial flagellum</keyword>
<comment type="caution">
    <text evidence="9">The sequence shown here is derived from an EMBL/GenBank/DDBJ whole genome shotgun (WGS) entry which is preliminary data.</text>
</comment>
<protein>
    <recommendedName>
        <fullName evidence="5">Flagellar hook-associated protein 2</fullName>
        <shortName evidence="5">HAP2</shortName>
    </recommendedName>
    <alternativeName>
        <fullName evidence="5">Flagellar cap protein</fullName>
    </alternativeName>
</protein>
<keyword evidence="9" id="KW-0282">Flagellum</keyword>
<dbReference type="InterPro" id="IPR040026">
    <property type="entry name" value="FliD"/>
</dbReference>
<sequence length="602" mass="67392">MSNLRISGLASGMDTDAMVQSMMKVERLKVSRYEQSRQIALWRQEAYTSMNKMFANFILNTKKNMGLTRVTSTGLSFGNSYSNLDYIRKATSSNETAATVSSTSKAVNGSYTIEVKELAKGASFTSKDIRTVGDLGNSVSFTINGKEIVVGDGSNKVTIDDVAKKINSTKIETFEGKLVTEGKINDGGSIRELTEEEMKQVKEVSLGVTAFYDKNNGRLFMQTTETGENAKIEMSGSFASMLGYVDSAEESYSDGSGAIYKAGKDAKITFNGVTLNYSSNNINLNGLNIELKAQGTTTIKVDTNVDGIMEKIQNFINDYNELVDKVSKSLNEKRYTQYKPLSQEEKKAMHEDDAKLWEEKARSGMLNSDETIQRALQSIRTDLYKTVENVTGSFNHITQIGITTEKYSRGTAGGKLQIDEEKLRAAIEKDPEGVMELLFTEPSAMEGKPVSPTEPVQGEGEPDDKFAERMTEYNEELKTYQEALRAYERENKQYRNVNSGVFTRMYDDLTDGMKSIIDKSGPGEDAELFRTVKSNILLDFVTKKSSISDLDKEVLDANRKIDDLNVMLYRKENAYYAKFANMEKMLHQMNSQSNWLTQQLMR</sequence>
<feature type="coiled-coil region" evidence="5">
    <location>
        <begin position="470"/>
        <end position="497"/>
    </location>
</feature>
<dbReference type="EMBL" id="JANGAC010000024">
    <property type="protein sequence ID" value="MCQ4925575.1"/>
    <property type="molecule type" value="Genomic_DNA"/>
</dbReference>
<keyword evidence="3 5" id="KW-0175">Coiled coil</keyword>
<feature type="domain" description="Flagellar hook-associated protein 2 C-terminal" evidence="8">
    <location>
        <begin position="263"/>
        <end position="591"/>
    </location>
</feature>
<accession>A0ABT1SH27</accession>
<dbReference type="InterPro" id="IPR010809">
    <property type="entry name" value="FliD_C"/>
</dbReference>
<keyword evidence="5" id="KW-0964">Secreted</keyword>
<dbReference type="Proteomes" id="UP001524478">
    <property type="component" value="Unassembled WGS sequence"/>
</dbReference>
<dbReference type="RefSeq" id="WP_256312997.1">
    <property type="nucleotide sequence ID" value="NZ_JANGAC010000024.1"/>
</dbReference>
<keyword evidence="9" id="KW-0966">Cell projection</keyword>
<comment type="similarity">
    <text evidence="1 5">Belongs to the FliD family.</text>
</comment>
<gene>
    <name evidence="9" type="primary">fliD</name>
    <name evidence="9" type="ORF">NE686_20940</name>
</gene>
<keyword evidence="10" id="KW-1185">Reference proteome</keyword>
<evidence type="ECO:0000313" key="10">
    <source>
        <dbReference type="Proteomes" id="UP001524478"/>
    </source>
</evidence>
<keyword evidence="9" id="KW-0969">Cilium</keyword>
<evidence type="ECO:0000313" key="9">
    <source>
        <dbReference type="EMBL" id="MCQ4925575.1"/>
    </source>
</evidence>
<name>A0ABT1SH27_9FIRM</name>
<dbReference type="PANTHER" id="PTHR30288:SF0">
    <property type="entry name" value="FLAGELLAR HOOK-ASSOCIATED PROTEIN 2"/>
    <property type="match status" value="1"/>
</dbReference>
<evidence type="ECO:0000256" key="6">
    <source>
        <dbReference type="SAM" id="MobiDB-lite"/>
    </source>
</evidence>
<dbReference type="PANTHER" id="PTHR30288">
    <property type="entry name" value="FLAGELLAR CAP/ASSEMBLY PROTEIN FLID"/>
    <property type="match status" value="1"/>
</dbReference>
<evidence type="ECO:0000256" key="2">
    <source>
        <dbReference type="ARBA" id="ARBA00011255"/>
    </source>
</evidence>
<evidence type="ECO:0000256" key="3">
    <source>
        <dbReference type="ARBA" id="ARBA00023054"/>
    </source>
</evidence>
<evidence type="ECO:0000256" key="4">
    <source>
        <dbReference type="ARBA" id="ARBA00023143"/>
    </source>
</evidence>
<dbReference type="Pfam" id="PF07195">
    <property type="entry name" value="FliD_C"/>
    <property type="match status" value="1"/>
</dbReference>
<comment type="function">
    <text evidence="5">Required for morphogenesis and for the elongation of the flagellar filament by facilitating polymerization of the flagellin monomers at the tip of growing filament. Forms a capping structure, which prevents flagellin subunits (transported through the central channel of the flagellum) from leaking out without polymerization at the distal end.</text>
</comment>
<reference evidence="9 10" key="1">
    <citation type="submission" date="2022-06" db="EMBL/GenBank/DDBJ databases">
        <title>Isolation of gut microbiota from human fecal samples.</title>
        <authorList>
            <person name="Pamer E.G."/>
            <person name="Barat B."/>
            <person name="Waligurski E."/>
            <person name="Medina S."/>
            <person name="Paddock L."/>
            <person name="Mostad J."/>
        </authorList>
    </citation>
    <scope>NUCLEOTIDE SEQUENCE [LARGE SCALE GENOMIC DNA]</scope>
    <source>
        <strain evidence="9 10">DFI.7.95</strain>
    </source>
</reference>
<dbReference type="InterPro" id="IPR003481">
    <property type="entry name" value="FliD_N"/>
</dbReference>
<feature type="region of interest" description="Disordered" evidence="6">
    <location>
        <begin position="444"/>
        <end position="463"/>
    </location>
</feature>
<comment type="subunit">
    <text evidence="2 5">Homopentamer.</text>
</comment>
<evidence type="ECO:0000259" key="8">
    <source>
        <dbReference type="Pfam" id="PF07195"/>
    </source>
</evidence>
<evidence type="ECO:0000256" key="5">
    <source>
        <dbReference type="RuleBase" id="RU362066"/>
    </source>
</evidence>
<proteinExistence type="inferred from homology"/>
<feature type="domain" description="Flagellar hook-associated protein 2 N-terminal" evidence="7">
    <location>
        <begin position="11"/>
        <end position="121"/>
    </location>
</feature>
<dbReference type="Pfam" id="PF02465">
    <property type="entry name" value="FliD_N"/>
    <property type="match status" value="1"/>
</dbReference>
<evidence type="ECO:0000256" key="1">
    <source>
        <dbReference type="ARBA" id="ARBA00009764"/>
    </source>
</evidence>
<evidence type="ECO:0000259" key="7">
    <source>
        <dbReference type="Pfam" id="PF02465"/>
    </source>
</evidence>
<comment type="subcellular location">
    <subcellularLocation>
        <location evidence="5">Secreted</location>
    </subcellularLocation>
    <subcellularLocation>
        <location evidence="5">Bacterial flagellum</location>
    </subcellularLocation>
</comment>
<organism evidence="9 10">
    <name type="scientific">Tissierella carlieri</name>
    <dbReference type="NCBI Taxonomy" id="689904"/>
    <lineage>
        <taxon>Bacteria</taxon>
        <taxon>Bacillati</taxon>
        <taxon>Bacillota</taxon>
        <taxon>Tissierellia</taxon>
        <taxon>Tissierellales</taxon>
        <taxon>Tissierellaceae</taxon>
        <taxon>Tissierella</taxon>
    </lineage>
</organism>